<dbReference type="PROSITE" id="PS50055">
    <property type="entry name" value="TYR_PHOSPHATASE_PTP"/>
    <property type="match status" value="1"/>
</dbReference>
<dbReference type="AlphaFoldDB" id="A0AAD9Q683"/>
<dbReference type="GO" id="GO:0004725">
    <property type="term" value="F:protein tyrosine phosphatase activity"/>
    <property type="evidence" value="ECO:0007669"/>
    <property type="project" value="InterPro"/>
</dbReference>
<dbReference type="SMART" id="SM00194">
    <property type="entry name" value="PTPc"/>
    <property type="match status" value="1"/>
</dbReference>
<feature type="domain" description="Tyrosine-protein phosphatase" evidence="1">
    <location>
        <begin position="15"/>
        <end position="181"/>
    </location>
</feature>
<comment type="caution">
    <text evidence="2">The sequence shown here is derived from an EMBL/GenBank/DDBJ whole genome shotgun (WGS) entry which is preliminary data.</text>
</comment>
<name>A0AAD9Q683_ACRCE</name>
<gene>
    <name evidence="2" type="ORF">P5673_023422</name>
</gene>
<dbReference type="Gene3D" id="3.90.190.10">
    <property type="entry name" value="Protein tyrosine phosphatase superfamily"/>
    <property type="match status" value="2"/>
</dbReference>
<keyword evidence="3" id="KW-1185">Reference proteome</keyword>
<evidence type="ECO:0000313" key="3">
    <source>
        <dbReference type="Proteomes" id="UP001249851"/>
    </source>
</evidence>
<reference evidence="2" key="2">
    <citation type="journal article" date="2023" name="Science">
        <title>Genomic signatures of disease resistance in endangered staghorn corals.</title>
        <authorList>
            <person name="Vollmer S.V."/>
            <person name="Selwyn J.D."/>
            <person name="Despard B.A."/>
            <person name="Roesel C.L."/>
        </authorList>
    </citation>
    <scope>NUCLEOTIDE SEQUENCE</scope>
    <source>
        <strain evidence="2">K2</strain>
    </source>
</reference>
<sequence length="188" mass="22019">METEDKPKPIPVSQFSEYVTQMRRDKNAGFAKQYKQFPWDHAKKPGNKNKNRYANIIAYDHSRVILPLVDGAENSDYVNASYLHGYDSTPNTYIACQGPVPGTYQDFWRMLWQENVTTVVMLTRLVEHGRKGTQERRQVQQFHFLVWPDKGVPRHATAVLALRRKVRMNHNNNKSPMVVHCRYLLLFK</sequence>
<reference evidence="2" key="1">
    <citation type="journal article" date="2023" name="G3 (Bethesda)">
        <title>Whole genome assembly and annotation of the endangered Caribbean coral Acropora cervicornis.</title>
        <authorList>
            <person name="Selwyn J.D."/>
            <person name="Vollmer S.V."/>
        </authorList>
    </citation>
    <scope>NUCLEOTIDE SEQUENCE</scope>
    <source>
        <strain evidence="2">K2</strain>
    </source>
</reference>
<dbReference type="SUPFAM" id="SSF52799">
    <property type="entry name" value="(Phosphotyrosine protein) phosphatases II"/>
    <property type="match status" value="1"/>
</dbReference>
<dbReference type="Pfam" id="PF00102">
    <property type="entry name" value="Y_phosphatase"/>
    <property type="match status" value="2"/>
</dbReference>
<organism evidence="2 3">
    <name type="scientific">Acropora cervicornis</name>
    <name type="common">Staghorn coral</name>
    <dbReference type="NCBI Taxonomy" id="6130"/>
    <lineage>
        <taxon>Eukaryota</taxon>
        <taxon>Metazoa</taxon>
        <taxon>Cnidaria</taxon>
        <taxon>Anthozoa</taxon>
        <taxon>Hexacorallia</taxon>
        <taxon>Scleractinia</taxon>
        <taxon>Astrocoeniina</taxon>
        <taxon>Acroporidae</taxon>
        <taxon>Acropora</taxon>
    </lineage>
</organism>
<protein>
    <submittedName>
        <fullName evidence="2">Receptor-type tyrosine-protein phosphatase mu</fullName>
    </submittedName>
</protein>
<dbReference type="PANTHER" id="PTHR19134">
    <property type="entry name" value="RECEPTOR-TYPE TYROSINE-PROTEIN PHOSPHATASE"/>
    <property type="match status" value="1"/>
</dbReference>
<dbReference type="EMBL" id="JARQWQ010000065">
    <property type="protein sequence ID" value="KAK2555070.1"/>
    <property type="molecule type" value="Genomic_DNA"/>
</dbReference>
<dbReference type="Proteomes" id="UP001249851">
    <property type="component" value="Unassembled WGS sequence"/>
</dbReference>
<proteinExistence type="predicted"/>
<dbReference type="InterPro" id="IPR050348">
    <property type="entry name" value="Protein-Tyr_Phosphatase"/>
</dbReference>
<accession>A0AAD9Q683</accession>
<dbReference type="InterPro" id="IPR029021">
    <property type="entry name" value="Prot-tyrosine_phosphatase-like"/>
</dbReference>
<keyword evidence="2" id="KW-0675">Receptor</keyword>
<dbReference type="PRINTS" id="PR00700">
    <property type="entry name" value="PRTYPHPHTASE"/>
</dbReference>
<dbReference type="InterPro" id="IPR000242">
    <property type="entry name" value="PTP_cat"/>
</dbReference>
<evidence type="ECO:0000259" key="1">
    <source>
        <dbReference type="PROSITE" id="PS50055"/>
    </source>
</evidence>
<dbReference type="PANTHER" id="PTHR19134:SF561">
    <property type="entry name" value="PROTEIN TYROSINE PHOSPHATASE 36E, ISOFORM A"/>
    <property type="match status" value="1"/>
</dbReference>
<evidence type="ECO:0000313" key="2">
    <source>
        <dbReference type="EMBL" id="KAK2555070.1"/>
    </source>
</evidence>